<comment type="subcellular location">
    <subcellularLocation>
        <location evidence="1">Nucleus</location>
        <location evidence="1">Nucleolus</location>
    </subcellularLocation>
</comment>
<dbReference type="InterPro" id="IPR003890">
    <property type="entry name" value="MIF4G-like_typ-3"/>
</dbReference>
<feature type="region of interest" description="Disordered" evidence="5">
    <location>
        <begin position="185"/>
        <end position="342"/>
    </location>
</feature>
<dbReference type="SUPFAM" id="SSF48371">
    <property type="entry name" value="ARM repeat"/>
    <property type="match status" value="1"/>
</dbReference>
<reference evidence="7 8" key="1">
    <citation type="submission" date="2022-12" db="EMBL/GenBank/DDBJ databases">
        <title>Chromosome-level genome assembly of true bugs.</title>
        <authorList>
            <person name="Ma L."/>
            <person name="Li H."/>
        </authorList>
    </citation>
    <scope>NUCLEOTIDE SEQUENCE [LARGE SCALE GENOMIC DNA]</scope>
    <source>
        <strain evidence="7">Lab_2022b</strain>
    </source>
</reference>
<protein>
    <recommendedName>
        <fullName evidence="6">MI domain-containing protein</fullName>
    </recommendedName>
</protein>
<gene>
    <name evidence="7" type="ORF">O3M35_009328</name>
</gene>
<feature type="compositionally biased region" description="Basic and acidic residues" evidence="5">
    <location>
        <begin position="369"/>
        <end position="381"/>
    </location>
</feature>
<feature type="coiled-coil region" evidence="4">
    <location>
        <begin position="89"/>
        <end position="138"/>
    </location>
</feature>
<evidence type="ECO:0000313" key="8">
    <source>
        <dbReference type="Proteomes" id="UP001461498"/>
    </source>
</evidence>
<evidence type="ECO:0000313" key="7">
    <source>
        <dbReference type="EMBL" id="KAK9505232.1"/>
    </source>
</evidence>
<feature type="compositionally biased region" description="Acidic residues" evidence="5">
    <location>
        <begin position="204"/>
        <end position="245"/>
    </location>
</feature>
<comment type="caution">
    <text evidence="7">The sequence shown here is derived from an EMBL/GenBank/DDBJ whole genome shotgun (WGS) entry which is preliminary data.</text>
</comment>
<feature type="compositionally biased region" description="Acidic residues" evidence="5">
    <location>
        <begin position="327"/>
        <end position="342"/>
    </location>
</feature>
<accession>A0AAW1D3Y8</accession>
<feature type="compositionally biased region" description="Basic and acidic residues" evidence="5">
    <location>
        <begin position="189"/>
        <end position="203"/>
    </location>
</feature>
<feature type="region of interest" description="Disordered" evidence="5">
    <location>
        <begin position="1"/>
        <end position="32"/>
    </location>
</feature>
<organism evidence="7 8">
    <name type="scientific">Rhynocoris fuscipes</name>
    <dbReference type="NCBI Taxonomy" id="488301"/>
    <lineage>
        <taxon>Eukaryota</taxon>
        <taxon>Metazoa</taxon>
        <taxon>Ecdysozoa</taxon>
        <taxon>Arthropoda</taxon>
        <taxon>Hexapoda</taxon>
        <taxon>Insecta</taxon>
        <taxon>Pterygota</taxon>
        <taxon>Neoptera</taxon>
        <taxon>Paraneoptera</taxon>
        <taxon>Hemiptera</taxon>
        <taxon>Heteroptera</taxon>
        <taxon>Panheteroptera</taxon>
        <taxon>Cimicomorpha</taxon>
        <taxon>Reduviidae</taxon>
        <taxon>Harpactorinae</taxon>
        <taxon>Harpactorini</taxon>
        <taxon>Rhynocoris</taxon>
    </lineage>
</organism>
<keyword evidence="4" id="KW-0175">Coiled coil</keyword>
<dbReference type="Pfam" id="PF02854">
    <property type="entry name" value="MIF4G"/>
    <property type="match status" value="1"/>
</dbReference>
<evidence type="ECO:0000259" key="6">
    <source>
        <dbReference type="PROSITE" id="PS51366"/>
    </source>
</evidence>
<dbReference type="InterPro" id="IPR003891">
    <property type="entry name" value="Initiation_fac_eIF4g_MI"/>
</dbReference>
<sequence>MVSNKTENRRNIKGGKSRKELRKEKRFEKKQKKINFFTKKKELRDKWKKDQEPGRFVRIQKDTDKEEPKIKESLSVKEHNKVKIQRNINKEHELEKVKMKKLAKEMKRQRIRALAKDNEEEDKTIKQLEKKLKMNKRKSKSIPKSFVDCGLDYILDVCDSDNIQAAVTAEMNLKDSDSEYEEDLALITGKKDKENVSYGKKESDEDSYSEDDIDEDEDDFLDGEGEEEEEEEDLEAGNMSDDDIYETSLKKIKDNKFDSAKNKNPIETNAQNRPNIKSILKSNSKVIENREDNDNDLERNKRKSSENENITNSKKVRIQVDSNSESEFSDVEENEKEDSEEFWEDIYGRTRDKAGNVVQESKNKYIPPHLREKSNSLDSKRKEELEKIKKQLKGLLNRLAENNIHGISNQIDELYMKNSRNDMNETMLNLFQDSLIAHVHTPERLIMEHAMLIAILHANVGTEIGAFFLQNLVKHFDELHSHEQEIEDKKLDNLILLISHFYTFRIYNSELLYDILNRLCDSFKPKDIDLILVVLRSVGFTLRKDDPIALKQLILRVQKLANDASDMKDDARVRFMLDVLLGIKNNNMNKLPGYDPTHSEHLKKIIKTMFRKGNYVTELKISLEDILKADERGRWWIVGSAWSGPAPNSAADKEQSSLKSMPTFSQEVLELAKKQRMNTSNRKNIFCILMTAEDYLDAFEKLLRLGLKGQPEQEIIHVIIHCLLSENTYNPYYSLVAEQLCSSDRRHQMSIQFAVWDRFKELKSLKKIQISNLAKFLAHLFLHKSLPISVLKVVEFVELDKSGVRLIRQVLMSILLHEDKDSMIEVFNRISKPAKLSQLRQSLALFMHHFILRNKSKSDDTSDEEKLLRERVDQVIQVLNCSNIV</sequence>
<feature type="compositionally biased region" description="Basic and acidic residues" evidence="5">
    <location>
        <begin position="248"/>
        <end position="261"/>
    </location>
</feature>
<name>A0AAW1D3Y8_9HEMI</name>
<dbReference type="FunFam" id="1.25.40.180:FF:000032">
    <property type="entry name" value="Nucleolar MIF4G domain-containing protein 1"/>
    <property type="match status" value="1"/>
</dbReference>
<feature type="compositionally biased region" description="Basic and acidic residues" evidence="5">
    <location>
        <begin position="287"/>
        <end position="306"/>
    </location>
</feature>
<feature type="region of interest" description="Disordered" evidence="5">
    <location>
        <begin position="47"/>
        <end position="74"/>
    </location>
</feature>
<dbReference type="SMART" id="SM00543">
    <property type="entry name" value="MIF4G"/>
    <property type="match status" value="1"/>
</dbReference>
<keyword evidence="8" id="KW-1185">Reference proteome</keyword>
<dbReference type="PANTHER" id="PTHR18034">
    <property type="entry name" value="CELL CYCLE CONTROL PROTEIN CWF22-RELATED"/>
    <property type="match status" value="1"/>
</dbReference>
<evidence type="ECO:0000256" key="5">
    <source>
        <dbReference type="SAM" id="MobiDB-lite"/>
    </source>
</evidence>
<dbReference type="AlphaFoldDB" id="A0AAW1D3Y8"/>
<comment type="similarity">
    <text evidence="2">Belongs to the CWC22 family.</text>
</comment>
<feature type="compositionally biased region" description="Basic and acidic residues" evidence="5">
    <location>
        <begin position="17"/>
        <end position="27"/>
    </location>
</feature>
<keyword evidence="3" id="KW-0539">Nucleus</keyword>
<dbReference type="Gene3D" id="1.25.40.180">
    <property type="match status" value="1"/>
</dbReference>
<dbReference type="EMBL" id="JAPXFL010000006">
    <property type="protein sequence ID" value="KAK9505232.1"/>
    <property type="molecule type" value="Genomic_DNA"/>
</dbReference>
<evidence type="ECO:0000256" key="1">
    <source>
        <dbReference type="ARBA" id="ARBA00004604"/>
    </source>
</evidence>
<dbReference type="GO" id="GO:0003723">
    <property type="term" value="F:RNA binding"/>
    <property type="evidence" value="ECO:0007669"/>
    <property type="project" value="InterPro"/>
</dbReference>
<dbReference type="PANTHER" id="PTHR18034:SF4">
    <property type="entry name" value="NUCLEOLAR MIF4G DOMAIN-CONTAINING PROTEIN 1"/>
    <property type="match status" value="1"/>
</dbReference>
<feature type="compositionally biased region" description="Basic and acidic residues" evidence="5">
    <location>
        <begin position="1"/>
        <end position="10"/>
    </location>
</feature>
<feature type="compositionally biased region" description="Polar residues" evidence="5">
    <location>
        <begin position="265"/>
        <end position="286"/>
    </location>
</feature>
<dbReference type="PROSITE" id="PS51366">
    <property type="entry name" value="MI"/>
    <property type="match status" value="1"/>
</dbReference>
<dbReference type="Pfam" id="PF02847">
    <property type="entry name" value="MA3"/>
    <property type="match status" value="1"/>
</dbReference>
<evidence type="ECO:0000256" key="2">
    <source>
        <dbReference type="ARBA" id="ARBA00006856"/>
    </source>
</evidence>
<proteinExistence type="inferred from homology"/>
<feature type="domain" description="MI" evidence="6">
    <location>
        <begin position="680"/>
        <end position="796"/>
    </location>
</feature>
<dbReference type="Proteomes" id="UP001461498">
    <property type="component" value="Unassembled WGS sequence"/>
</dbReference>
<dbReference type="GO" id="GO:0042274">
    <property type="term" value="P:ribosomal small subunit biogenesis"/>
    <property type="evidence" value="ECO:0007669"/>
    <property type="project" value="TreeGrafter"/>
</dbReference>
<evidence type="ECO:0000256" key="4">
    <source>
        <dbReference type="SAM" id="Coils"/>
    </source>
</evidence>
<dbReference type="GO" id="GO:0005730">
    <property type="term" value="C:nucleolus"/>
    <property type="evidence" value="ECO:0007669"/>
    <property type="project" value="UniProtKB-SubCell"/>
</dbReference>
<dbReference type="InterPro" id="IPR016024">
    <property type="entry name" value="ARM-type_fold"/>
</dbReference>
<dbReference type="InterPro" id="IPR050781">
    <property type="entry name" value="CWC22_splicing_factor"/>
</dbReference>
<dbReference type="SMART" id="SM00544">
    <property type="entry name" value="MA3"/>
    <property type="match status" value="1"/>
</dbReference>
<evidence type="ECO:0000256" key="3">
    <source>
        <dbReference type="ARBA" id="ARBA00023242"/>
    </source>
</evidence>
<feature type="region of interest" description="Disordered" evidence="5">
    <location>
        <begin position="354"/>
        <end position="381"/>
    </location>
</feature>